<name>A0A1I6QU49_9EURY</name>
<protein>
    <recommendedName>
        <fullName evidence="1">DUF7988 domain-containing protein</fullName>
    </recommendedName>
</protein>
<gene>
    <name evidence="2" type="ORF">SAMN04488556_1555</name>
</gene>
<evidence type="ECO:0000313" key="3">
    <source>
        <dbReference type="Proteomes" id="UP000199199"/>
    </source>
</evidence>
<dbReference type="InterPro" id="IPR058294">
    <property type="entry name" value="DUF7988"/>
</dbReference>
<dbReference type="Pfam" id="PF25950">
    <property type="entry name" value="DUF7988"/>
    <property type="match status" value="1"/>
</dbReference>
<accession>A0A1I6QU49</accession>
<sequence length="146" mass="15988">MDVDTGVSLVSHPVRACRRRVQREHESIVDGIDYCADAVSESWDDDSVADRRHVVEPMQSALESAGILERLPVVLSDAVEAAGYELPATPVASPPYVVLTSRGPLCRATVEPGRILIRFDAFSVSRTPEPVYRRRDGVQVSVSLES</sequence>
<keyword evidence="3" id="KW-1185">Reference proteome</keyword>
<dbReference type="EMBL" id="FOZS01000001">
    <property type="protein sequence ID" value="SFS55882.1"/>
    <property type="molecule type" value="Genomic_DNA"/>
</dbReference>
<dbReference type="AlphaFoldDB" id="A0A1I6QU49"/>
<proteinExistence type="predicted"/>
<feature type="domain" description="DUF7988" evidence="1">
    <location>
        <begin position="15"/>
        <end position="145"/>
    </location>
</feature>
<dbReference type="Proteomes" id="UP000199199">
    <property type="component" value="Unassembled WGS sequence"/>
</dbReference>
<organism evidence="2 3">
    <name type="scientific">Halostagnicola kamekurae</name>
    <dbReference type="NCBI Taxonomy" id="619731"/>
    <lineage>
        <taxon>Archaea</taxon>
        <taxon>Methanobacteriati</taxon>
        <taxon>Methanobacteriota</taxon>
        <taxon>Stenosarchaea group</taxon>
        <taxon>Halobacteria</taxon>
        <taxon>Halobacteriales</taxon>
        <taxon>Natrialbaceae</taxon>
        <taxon>Halostagnicola</taxon>
    </lineage>
</organism>
<reference evidence="3" key="1">
    <citation type="submission" date="2016-10" db="EMBL/GenBank/DDBJ databases">
        <authorList>
            <person name="Varghese N."/>
            <person name="Submissions S."/>
        </authorList>
    </citation>
    <scope>NUCLEOTIDE SEQUENCE [LARGE SCALE GENOMIC DNA]</scope>
    <source>
        <strain evidence="3">DSM 22427</strain>
    </source>
</reference>
<evidence type="ECO:0000313" key="2">
    <source>
        <dbReference type="EMBL" id="SFS55882.1"/>
    </source>
</evidence>
<evidence type="ECO:0000259" key="1">
    <source>
        <dbReference type="Pfam" id="PF25950"/>
    </source>
</evidence>